<feature type="active site" description="Proton acceptor" evidence="3">
    <location>
        <position position="277"/>
    </location>
</feature>
<dbReference type="Pfam" id="PF00890">
    <property type="entry name" value="FAD_binding_2"/>
    <property type="match status" value="1"/>
</dbReference>
<dbReference type="EC" id="1.3.99.1" evidence="6"/>
<evidence type="ECO:0000256" key="1">
    <source>
        <dbReference type="ARBA" id="ARBA00022630"/>
    </source>
</evidence>
<protein>
    <submittedName>
        <fullName evidence="6">Succinate dehydrogenase</fullName>
        <ecNumber evidence="6">1.3.99.1</ecNumber>
    </submittedName>
</protein>
<dbReference type="EMBL" id="ACJM01000017">
    <property type="protein sequence ID" value="EEG76429.1"/>
    <property type="molecule type" value="Genomic_DNA"/>
</dbReference>
<gene>
    <name evidence="6" type="ORF">DealDRAFT_2666</name>
</gene>
<dbReference type="eggNOG" id="COG1053">
    <property type="taxonomic scope" value="Bacteria"/>
</dbReference>
<organism evidence="6 7">
    <name type="scientific">Dethiobacter alkaliphilus AHT 1</name>
    <dbReference type="NCBI Taxonomy" id="555088"/>
    <lineage>
        <taxon>Bacteria</taxon>
        <taxon>Bacillati</taxon>
        <taxon>Bacillota</taxon>
        <taxon>Dethiobacteria</taxon>
        <taxon>Dethiobacterales</taxon>
        <taxon>Dethiobacteraceae</taxon>
        <taxon>Dethiobacter</taxon>
    </lineage>
</organism>
<feature type="domain" description="FAD-dependent oxidoreductase 2 FAD-binding" evidence="4">
    <location>
        <begin position="6"/>
        <end position="390"/>
    </location>
</feature>
<dbReference type="Gene3D" id="3.50.50.60">
    <property type="entry name" value="FAD/NAD(P)-binding domain"/>
    <property type="match status" value="1"/>
</dbReference>
<evidence type="ECO:0000256" key="3">
    <source>
        <dbReference type="PIRSR" id="PIRSR000171-1"/>
    </source>
</evidence>
<feature type="domain" description="Fumarate reductase/succinate dehydrogenase flavoprotein-like C-terminal" evidence="5">
    <location>
        <begin position="439"/>
        <end position="541"/>
    </location>
</feature>
<dbReference type="GO" id="GO:0033765">
    <property type="term" value="F:steroid dehydrogenase activity, acting on the CH-CH group of donors"/>
    <property type="evidence" value="ECO:0007669"/>
    <property type="project" value="UniProtKB-ARBA"/>
</dbReference>
<reference evidence="6 7" key="1">
    <citation type="submission" date="2009-02" db="EMBL/GenBank/DDBJ databases">
        <title>Sequencing of the draft genome and assembly of Dethiobacter alkaliphilus AHT 1.</title>
        <authorList>
            <consortium name="US DOE Joint Genome Institute (JGI-PGF)"/>
            <person name="Lucas S."/>
            <person name="Copeland A."/>
            <person name="Lapidus A."/>
            <person name="Glavina del Rio T."/>
            <person name="Dalin E."/>
            <person name="Tice H."/>
            <person name="Bruce D."/>
            <person name="Goodwin L."/>
            <person name="Pitluck S."/>
            <person name="Larimer F."/>
            <person name="Land M.L."/>
            <person name="Hauser L."/>
            <person name="Muyzer G."/>
        </authorList>
    </citation>
    <scope>NUCLEOTIDE SEQUENCE [LARGE SCALE GENOMIC DNA]</scope>
    <source>
        <strain evidence="6 7">AHT 1</strain>
    </source>
</reference>
<evidence type="ECO:0000259" key="5">
    <source>
        <dbReference type="Pfam" id="PF02910"/>
    </source>
</evidence>
<dbReference type="InterPro" id="IPR036188">
    <property type="entry name" value="FAD/NAD-bd_sf"/>
</dbReference>
<dbReference type="OrthoDB" id="9806724at2"/>
<evidence type="ECO:0000313" key="7">
    <source>
        <dbReference type="Proteomes" id="UP000006443"/>
    </source>
</evidence>
<dbReference type="STRING" id="555088.DealDRAFT_2666"/>
<dbReference type="SUPFAM" id="SSF51905">
    <property type="entry name" value="FAD/NAD(P)-binding domain"/>
    <property type="match status" value="1"/>
</dbReference>
<dbReference type="Gene3D" id="3.90.700.10">
    <property type="entry name" value="Succinate dehydrogenase/fumarate reductase flavoprotein, catalytic domain"/>
    <property type="match status" value="1"/>
</dbReference>
<keyword evidence="2 6" id="KW-0560">Oxidoreductase</keyword>
<evidence type="ECO:0000256" key="2">
    <source>
        <dbReference type="ARBA" id="ARBA00023002"/>
    </source>
</evidence>
<dbReference type="InterPro" id="IPR015939">
    <property type="entry name" value="Fum_Rdtase/Succ_DH_flav-like_C"/>
</dbReference>
<evidence type="ECO:0000313" key="6">
    <source>
        <dbReference type="EMBL" id="EEG76429.1"/>
    </source>
</evidence>
<dbReference type="InterPro" id="IPR027477">
    <property type="entry name" value="Succ_DH/fumarate_Rdtase_cat_sf"/>
</dbReference>
<sequence length="555" mass="59108">MKNRYDVIIAGGGGAGVMAAIAAAQAGAKTALVCKEPVGYGNTRMAVGITSCAGLPGDDRQAFVEDLLKSGDGLCNPQLVETLVDGTRDALGFLEELGHTFVRNEEGYLEGKAINRAGGHTRSRTLNSSGSGVGMGQILRTALQKFPIDLIEDAFVLDLCRRENMVCGVRILELSTGLEHTLQAGAVVLATGGGSWLFYPQTSNNRGSCGDGYALALRHGARLQDMEQVQAIPFGITHPDAYRGLLCGEPVVAGPAGRIIDGEGNTVLDGAINSMSRAEVVRAMARPIGNGQTAEHGGLTLDLTPNMKLDNGAEIRHRIRSSGITDNVLPAYGKKAYDWEKPWEVLPTAHFFMGGIQADADGATAVPGLYAAGEVMGGVHGANRLGSAALAEIMVFGLRAGRAAAKFAKDHVQPSFSADSVPSPLIGLQGSHRPAHLSRRLQQLMWHHAGLVRDRDGLLIALAGVDALQAEAHDLSVSKEQVYNGDLRDAVELDFMLQTAKLVLISALEREESRGAHLRSDFPQHGGSNWEQNIVLWQDDSGQIRHCQERCGHKQ</sequence>
<dbReference type="SUPFAM" id="SSF46977">
    <property type="entry name" value="Succinate dehydrogenase/fumarate reductase flavoprotein C-terminal domain"/>
    <property type="match status" value="1"/>
</dbReference>
<dbReference type="PANTHER" id="PTHR11632">
    <property type="entry name" value="SUCCINATE DEHYDROGENASE 2 FLAVOPROTEIN SUBUNIT"/>
    <property type="match status" value="1"/>
</dbReference>
<dbReference type="Proteomes" id="UP000006443">
    <property type="component" value="Unassembled WGS sequence"/>
</dbReference>
<dbReference type="Gene3D" id="1.20.58.100">
    <property type="entry name" value="Fumarate reductase/succinate dehydrogenase flavoprotein-like, C-terminal domain"/>
    <property type="match status" value="1"/>
</dbReference>
<dbReference type="PANTHER" id="PTHR11632:SF51">
    <property type="entry name" value="SUCCINATE DEHYDROGENASE [UBIQUINONE] FLAVOPROTEIN SUBUNIT, MITOCHONDRIAL"/>
    <property type="match status" value="1"/>
</dbReference>
<evidence type="ECO:0000259" key="4">
    <source>
        <dbReference type="Pfam" id="PF00890"/>
    </source>
</evidence>
<dbReference type="InterPro" id="IPR030664">
    <property type="entry name" value="SdhA/FrdA/AprA"/>
</dbReference>
<dbReference type="PRINTS" id="PR00368">
    <property type="entry name" value="FADPNR"/>
</dbReference>
<dbReference type="InterPro" id="IPR003953">
    <property type="entry name" value="FAD-dep_OxRdtase_2_FAD-bd"/>
</dbReference>
<dbReference type="PRINTS" id="PR00411">
    <property type="entry name" value="PNDRDTASEI"/>
</dbReference>
<keyword evidence="1" id="KW-0285">Flavoprotein</keyword>
<comment type="caution">
    <text evidence="6">The sequence shown here is derived from an EMBL/GenBank/DDBJ whole genome shotgun (WGS) entry which is preliminary data.</text>
</comment>
<dbReference type="Pfam" id="PF02910">
    <property type="entry name" value="Succ_DH_flav_C"/>
    <property type="match status" value="1"/>
</dbReference>
<proteinExistence type="predicted"/>
<keyword evidence="7" id="KW-1185">Reference proteome</keyword>
<dbReference type="InterPro" id="IPR037099">
    <property type="entry name" value="Fum_R/Succ_DH_flav-like_C_sf"/>
</dbReference>
<dbReference type="AlphaFoldDB" id="C0GJK7"/>
<dbReference type="PIRSF" id="PIRSF000171">
    <property type="entry name" value="SDHA_APRA_LASPO"/>
    <property type="match status" value="1"/>
</dbReference>
<accession>C0GJK7</accession>
<name>C0GJK7_DETAL</name>
<dbReference type="RefSeq" id="WP_008518304.1">
    <property type="nucleotide sequence ID" value="NZ_ACJM01000017.1"/>
</dbReference>